<protein>
    <submittedName>
        <fullName evidence="2">Uncharacterized protein</fullName>
    </submittedName>
</protein>
<dbReference type="AlphaFoldDB" id="A0A1J5QH21"/>
<evidence type="ECO:0000313" key="2">
    <source>
        <dbReference type="EMBL" id="OIQ82546.1"/>
    </source>
</evidence>
<dbReference type="EMBL" id="MLJW01000792">
    <property type="protein sequence ID" value="OIQ82546.1"/>
    <property type="molecule type" value="Genomic_DNA"/>
</dbReference>
<comment type="caution">
    <text evidence="2">The sequence shown here is derived from an EMBL/GenBank/DDBJ whole genome shotgun (WGS) entry which is preliminary data.</text>
</comment>
<feature type="region of interest" description="Disordered" evidence="1">
    <location>
        <begin position="59"/>
        <end position="84"/>
    </location>
</feature>
<organism evidence="2">
    <name type="scientific">mine drainage metagenome</name>
    <dbReference type="NCBI Taxonomy" id="410659"/>
    <lineage>
        <taxon>unclassified sequences</taxon>
        <taxon>metagenomes</taxon>
        <taxon>ecological metagenomes</taxon>
    </lineage>
</organism>
<name>A0A1J5QH21_9ZZZZ</name>
<sequence>MGVDRVGLQRRAQRSVAPLRVPAQPAGGAEVDVDRRQLDGAGVAAQFGVQRAQRQELPGRRAGRAVGEVDAAAQPRGARRGEHDAQVECGVRQRRIEACRIDRLGTQRRVGQGQCGVGLHGRVELRFAGRREQRAVQFQRVERPAAMQLGVRARVVREARDSSAETQRIRWRIGQGAVGECIAPRRRRLQAPAPARVGVMQLAVPATEPARGAALVAQAQFADVDAVDVDAQRQPQAARRGRGSRRRAVPAQFDARRGQPQYMQAAAPQRAR</sequence>
<accession>A0A1J5QH21</accession>
<feature type="region of interest" description="Disordered" evidence="1">
    <location>
        <begin position="232"/>
        <end position="272"/>
    </location>
</feature>
<evidence type="ECO:0000256" key="1">
    <source>
        <dbReference type="SAM" id="MobiDB-lite"/>
    </source>
</evidence>
<gene>
    <name evidence="2" type="ORF">GALL_356640</name>
</gene>
<feature type="region of interest" description="Disordered" evidence="1">
    <location>
        <begin position="1"/>
        <end position="31"/>
    </location>
</feature>
<reference evidence="2" key="1">
    <citation type="submission" date="2016-10" db="EMBL/GenBank/DDBJ databases">
        <title>Sequence of Gallionella enrichment culture.</title>
        <authorList>
            <person name="Poehlein A."/>
            <person name="Muehling M."/>
            <person name="Daniel R."/>
        </authorList>
    </citation>
    <scope>NUCLEOTIDE SEQUENCE</scope>
</reference>
<feature type="compositionally biased region" description="Basic residues" evidence="1">
    <location>
        <begin position="239"/>
        <end position="248"/>
    </location>
</feature>
<proteinExistence type="predicted"/>